<evidence type="ECO:0000313" key="1">
    <source>
        <dbReference type="EMBL" id="MCA5005256.1"/>
    </source>
</evidence>
<name>A0ABS7Z4Y7_9SPHI</name>
<gene>
    <name evidence="1" type="ORF">IPZ78_08835</name>
</gene>
<reference evidence="1" key="1">
    <citation type="submission" date="2020-10" db="EMBL/GenBank/DDBJ databases">
        <authorList>
            <person name="Lu T."/>
            <person name="Wang Q."/>
            <person name="Han X."/>
        </authorList>
    </citation>
    <scope>NUCLEOTIDE SEQUENCE</scope>
    <source>
        <strain evidence="1">WQ 366</strain>
    </source>
</reference>
<protein>
    <submittedName>
        <fullName evidence="1">Uncharacterized protein</fullName>
    </submittedName>
</protein>
<sequence>MINEGDSLYTDYFLLQEEVDNSLFYKILFPQVYNQNLNRITEVGVETNYSAYDKNVKLPIEVSINVVDSEENYLYVDHYFIYEKENEIIPFLQFYNNQQIYDYYCKNCTSYSFDKYGRIPRGMTISQETIESQVDYLEYLSVRLAES</sequence>
<dbReference type="EMBL" id="JADEYP010000014">
    <property type="protein sequence ID" value="MCA5005256.1"/>
    <property type="molecule type" value="Genomic_DNA"/>
</dbReference>
<evidence type="ECO:0000313" key="2">
    <source>
        <dbReference type="Proteomes" id="UP001165302"/>
    </source>
</evidence>
<accession>A0ABS7Z4Y7</accession>
<proteinExistence type="predicted"/>
<comment type="caution">
    <text evidence="1">The sequence shown here is derived from an EMBL/GenBank/DDBJ whole genome shotgun (WGS) entry which is preliminary data.</text>
</comment>
<organism evidence="1 2">
    <name type="scientific">Sphingobacterium bovistauri</name>
    <dbReference type="NCBI Taxonomy" id="2781959"/>
    <lineage>
        <taxon>Bacteria</taxon>
        <taxon>Pseudomonadati</taxon>
        <taxon>Bacteroidota</taxon>
        <taxon>Sphingobacteriia</taxon>
        <taxon>Sphingobacteriales</taxon>
        <taxon>Sphingobacteriaceae</taxon>
        <taxon>Sphingobacterium</taxon>
    </lineage>
</organism>
<dbReference type="Proteomes" id="UP001165302">
    <property type="component" value="Unassembled WGS sequence"/>
</dbReference>
<keyword evidence="2" id="KW-1185">Reference proteome</keyword>
<dbReference type="RefSeq" id="WP_225552818.1">
    <property type="nucleotide sequence ID" value="NZ_JADEYP010000014.1"/>
</dbReference>